<dbReference type="OrthoDB" id="5197630at2"/>
<feature type="transmembrane region" description="Helical" evidence="1">
    <location>
        <begin position="70"/>
        <end position="101"/>
    </location>
</feature>
<dbReference type="STRING" id="1032480.MLP_28660"/>
<gene>
    <name evidence="2" type="ordered locus">MLP_28660</name>
</gene>
<dbReference type="EMBL" id="AP012204">
    <property type="protein sequence ID" value="BAK35880.1"/>
    <property type="molecule type" value="Genomic_DNA"/>
</dbReference>
<proteinExistence type="predicted"/>
<feature type="transmembrane region" description="Helical" evidence="1">
    <location>
        <begin position="41"/>
        <end position="58"/>
    </location>
</feature>
<evidence type="ECO:0000313" key="2">
    <source>
        <dbReference type="EMBL" id="BAK35880.1"/>
    </source>
</evidence>
<protein>
    <recommendedName>
        <fullName evidence="4">Branched-chain amino acid export protein small subunit</fullName>
    </recommendedName>
</protein>
<dbReference type="AlphaFoldDB" id="F5XJI0"/>
<evidence type="ECO:0000256" key="1">
    <source>
        <dbReference type="SAM" id="Phobius"/>
    </source>
</evidence>
<name>F5XJI0_MICPN</name>
<keyword evidence="1" id="KW-0472">Membrane</keyword>
<keyword evidence="1" id="KW-1133">Transmembrane helix</keyword>
<organism evidence="2 3">
    <name type="scientific">Microlunatus phosphovorus (strain ATCC 700054 / DSM 10555 / JCM 9379 / NBRC 101784 / NCIMB 13414 / VKM Ac-1990 / NM-1)</name>
    <dbReference type="NCBI Taxonomy" id="1032480"/>
    <lineage>
        <taxon>Bacteria</taxon>
        <taxon>Bacillati</taxon>
        <taxon>Actinomycetota</taxon>
        <taxon>Actinomycetes</taxon>
        <taxon>Propionibacteriales</taxon>
        <taxon>Propionibacteriaceae</taxon>
        <taxon>Microlunatus</taxon>
    </lineage>
</organism>
<dbReference type="InterPro" id="IPR008407">
    <property type="entry name" value="Brnchd-chn_aa_trnsp_AzlD"/>
</dbReference>
<keyword evidence="1" id="KW-0812">Transmembrane</keyword>
<dbReference type="Proteomes" id="UP000007947">
    <property type="component" value="Chromosome"/>
</dbReference>
<keyword evidence="3" id="KW-1185">Reference proteome</keyword>
<dbReference type="HOGENOM" id="CLU_159912_1_0_11"/>
<dbReference type="eggNOG" id="ENOG5031YQN">
    <property type="taxonomic scope" value="Bacteria"/>
</dbReference>
<sequence length="106" mass="10941">MTALIVALVIASIGSYLLKLAGVSLPESVLANPTVQRIAGFLPVAMLTALVVAGLADGDGDRHWNLEWPVLGGFAAAIVALLLRAGVLIVFVVAVTMTALLRLLVP</sequence>
<evidence type="ECO:0000313" key="3">
    <source>
        <dbReference type="Proteomes" id="UP000007947"/>
    </source>
</evidence>
<reference evidence="2 3" key="1">
    <citation type="submission" date="2011-05" db="EMBL/GenBank/DDBJ databases">
        <title>Whole genome sequence of Microlunatus phosphovorus NM-1.</title>
        <authorList>
            <person name="Hosoyama A."/>
            <person name="Sasaki K."/>
            <person name="Harada T."/>
            <person name="Igarashi R."/>
            <person name="Kawakoshi A."/>
            <person name="Sasagawa M."/>
            <person name="Fukada J."/>
            <person name="Nakamura S."/>
            <person name="Katano Y."/>
            <person name="Hanada S."/>
            <person name="Kamagata Y."/>
            <person name="Nakamura N."/>
            <person name="Yamazaki S."/>
            <person name="Fujita N."/>
        </authorList>
    </citation>
    <scope>NUCLEOTIDE SEQUENCE [LARGE SCALE GENOMIC DNA]</scope>
    <source>
        <strain evidence="3">ATCC 700054 / DSM 10555 / JCM 9379 / NBRC 101784 / NCIMB 13414 / VKM Ac-1990 / NM-1</strain>
    </source>
</reference>
<accession>F5XJI0</accession>
<dbReference type="RefSeq" id="WP_013863749.1">
    <property type="nucleotide sequence ID" value="NC_015635.1"/>
</dbReference>
<evidence type="ECO:0008006" key="4">
    <source>
        <dbReference type="Google" id="ProtNLM"/>
    </source>
</evidence>
<dbReference type="Pfam" id="PF05437">
    <property type="entry name" value="AzlD"/>
    <property type="match status" value="1"/>
</dbReference>
<dbReference type="KEGG" id="mph:MLP_28660"/>